<dbReference type="PANTHER" id="PTHR41317:SF1">
    <property type="entry name" value="PD-(D_E)XK NUCLEASE FAMILY TRANSPOSASE"/>
    <property type="match status" value="1"/>
</dbReference>
<reference evidence="1 2" key="1">
    <citation type="journal article" date="2013" name="J. Microbiol.">
        <title>Mucilaginibacter ginsenosidivorax sp. nov., with ginsenoside converting activity isolated from sediment.</title>
        <authorList>
            <person name="Kim J.K."/>
            <person name="Choi T.E."/>
            <person name="Liu Q.M."/>
            <person name="Park H.Y."/>
            <person name="Yi T.H."/>
            <person name="Yoon M.H."/>
            <person name="Kim S.C."/>
            <person name="Im W.T."/>
        </authorList>
    </citation>
    <scope>NUCLEOTIDE SEQUENCE [LARGE SCALE GENOMIC DNA]</scope>
    <source>
        <strain evidence="1 2">KHI28</strain>
    </source>
</reference>
<dbReference type="Pfam" id="PF12784">
    <property type="entry name" value="PDDEXK_2"/>
    <property type="match status" value="1"/>
</dbReference>
<dbReference type="PANTHER" id="PTHR41317">
    <property type="entry name" value="PD-(D_E)XK NUCLEASE FAMILY TRANSPOSASE"/>
    <property type="match status" value="1"/>
</dbReference>
<dbReference type="AlphaFoldDB" id="A0A5B8VVV5"/>
<evidence type="ECO:0000313" key="1">
    <source>
        <dbReference type="EMBL" id="QEC75012.1"/>
    </source>
</evidence>
<dbReference type="Proteomes" id="UP000321362">
    <property type="component" value="Chromosome"/>
</dbReference>
<accession>A0A5B8VVV5</accession>
<sequence>MNKQPRYIDPMTDFAFKRLFGSDPNKDLLIAFLNEVFRGRKLIADLVYNKNEHPGETKHEGGAIFDLLCTGTDGEQFIIEVQRGKQEKFKQRALFYTSRLISEQAPKGKRSEWAYNISGVYLIALLEDFVLDDSPAAEYLHDICLCNRDTGKIFYDELGYTYIELRNFVKLDNELETDLDRWLFVLNNMSSMDKLPAYLRKPVFEKLFNIAEYSNLTKEEKMLYDSSLKQKWDNKNVLDYAVKEADKIVRESFVKNLIQDTDFDDRKIASLASVDTVFVENVRKGLR</sequence>
<dbReference type="RefSeq" id="WP_147052167.1">
    <property type="nucleotide sequence ID" value="NZ_CP042437.1"/>
</dbReference>
<protein>
    <submittedName>
        <fullName evidence="1">Rpn family recombination-promoting nuclease/putative transposase</fullName>
    </submittedName>
</protein>
<proteinExistence type="predicted"/>
<name>A0A5B8VVV5_9SPHI</name>
<dbReference type="OrthoDB" id="9803508at2"/>
<keyword evidence="2" id="KW-1185">Reference proteome</keyword>
<evidence type="ECO:0000313" key="2">
    <source>
        <dbReference type="Proteomes" id="UP000321362"/>
    </source>
</evidence>
<dbReference type="EMBL" id="CP042437">
    <property type="protein sequence ID" value="QEC75012.1"/>
    <property type="molecule type" value="Genomic_DNA"/>
</dbReference>
<dbReference type="NCBIfam" id="TIGR01784">
    <property type="entry name" value="T_den_put_tspse"/>
    <property type="match status" value="1"/>
</dbReference>
<organism evidence="1 2">
    <name type="scientific">Mucilaginibacter ginsenosidivorax</name>
    <dbReference type="NCBI Taxonomy" id="862126"/>
    <lineage>
        <taxon>Bacteria</taxon>
        <taxon>Pseudomonadati</taxon>
        <taxon>Bacteroidota</taxon>
        <taxon>Sphingobacteriia</taxon>
        <taxon>Sphingobacteriales</taxon>
        <taxon>Sphingobacteriaceae</taxon>
        <taxon>Mucilaginibacter</taxon>
    </lineage>
</organism>
<gene>
    <name evidence="1" type="ORF">FSB76_03245</name>
</gene>
<dbReference type="InterPro" id="IPR010106">
    <property type="entry name" value="RpnA"/>
</dbReference>
<dbReference type="KEGG" id="mgk:FSB76_03245"/>